<evidence type="ECO:0000313" key="2">
    <source>
        <dbReference type="EMBL" id="KAF2434305.1"/>
    </source>
</evidence>
<evidence type="ECO:0000256" key="1">
    <source>
        <dbReference type="SAM" id="MobiDB-lite"/>
    </source>
</evidence>
<gene>
    <name evidence="2" type="ORF">EJ08DRAFT_730984</name>
</gene>
<dbReference type="EMBL" id="MU007017">
    <property type="protein sequence ID" value="KAF2434305.1"/>
    <property type="molecule type" value="Genomic_DNA"/>
</dbReference>
<protein>
    <submittedName>
        <fullName evidence="2">Uncharacterized protein</fullName>
    </submittedName>
</protein>
<dbReference type="AlphaFoldDB" id="A0A9P4NXM9"/>
<accession>A0A9P4NXM9</accession>
<feature type="compositionally biased region" description="Acidic residues" evidence="1">
    <location>
        <begin position="239"/>
        <end position="254"/>
    </location>
</feature>
<sequence>MPARNPCTVLGLAPSATGEQLEATFTKLTSKSSDASRDVFEAYDYLVKARKANERYTASAQPNSIPVHNPRHFSDDLTEGRTRQAGLTGWEEAGYILSFTEKRKQVDDLVDATAQPTPQKRTRIEGQLNQAKPKTWKELRKPINDASAHPQQAHIPPQAQVSDPIFTFWFGVTPMPTAKVDSCSGLVTEMRSSPRSANEIKYSEIQMRRWASMKSQQEYDSDISARSSSVQAAITPSLYDEDEEDALDIGSDEETVTKEAGI</sequence>
<name>A0A9P4NXM9_9PEZI</name>
<feature type="region of interest" description="Disordered" evidence="1">
    <location>
        <begin position="58"/>
        <end position="77"/>
    </location>
</feature>
<keyword evidence="3" id="KW-1185">Reference proteome</keyword>
<evidence type="ECO:0000313" key="3">
    <source>
        <dbReference type="Proteomes" id="UP000800235"/>
    </source>
</evidence>
<reference evidence="2" key="1">
    <citation type="journal article" date="2020" name="Stud. Mycol.">
        <title>101 Dothideomycetes genomes: a test case for predicting lifestyles and emergence of pathogens.</title>
        <authorList>
            <person name="Haridas S."/>
            <person name="Albert R."/>
            <person name="Binder M."/>
            <person name="Bloem J."/>
            <person name="Labutti K."/>
            <person name="Salamov A."/>
            <person name="Andreopoulos B."/>
            <person name="Baker S."/>
            <person name="Barry K."/>
            <person name="Bills G."/>
            <person name="Bluhm B."/>
            <person name="Cannon C."/>
            <person name="Castanera R."/>
            <person name="Culley D."/>
            <person name="Daum C."/>
            <person name="Ezra D."/>
            <person name="Gonzalez J."/>
            <person name="Henrissat B."/>
            <person name="Kuo A."/>
            <person name="Liang C."/>
            <person name="Lipzen A."/>
            <person name="Lutzoni F."/>
            <person name="Magnuson J."/>
            <person name="Mondo S."/>
            <person name="Nolan M."/>
            <person name="Ohm R."/>
            <person name="Pangilinan J."/>
            <person name="Park H.-J."/>
            <person name="Ramirez L."/>
            <person name="Alfaro M."/>
            <person name="Sun H."/>
            <person name="Tritt A."/>
            <person name="Yoshinaga Y."/>
            <person name="Zwiers L.-H."/>
            <person name="Turgeon B."/>
            <person name="Goodwin S."/>
            <person name="Spatafora J."/>
            <person name="Crous P."/>
            <person name="Grigoriev I."/>
        </authorList>
    </citation>
    <scope>NUCLEOTIDE SEQUENCE</scope>
    <source>
        <strain evidence="2">CBS 130266</strain>
    </source>
</reference>
<feature type="region of interest" description="Disordered" evidence="1">
    <location>
        <begin position="213"/>
        <end position="262"/>
    </location>
</feature>
<comment type="caution">
    <text evidence="2">The sequence shown here is derived from an EMBL/GenBank/DDBJ whole genome shotgun (WGS) entry which is preliminary data.</text>
</comment>
<organism evidence="2 3">
    <name type="scientific">Tothia fuscella</name>
    <dbReference type="NCBI Taxonomy" id="1048955"/>
    <lineage>
        <taxon>Eukaryota</taxon>
        <taxon>Fungi</taxon>
        <taxon>Dikarya</taxon>
        <taxon>Ascomycota</taxon>
        <taxon>Pezizomycotina</taxon>
        <taxon>Dothideomycetes</taxon>
        <taxon>Pleosporomycetidae</taxon>
        <taxon>Venturiales</taxon>
        <taxon>Cylindrosympodiaceae</taxon>
        <taxon>Tothia</taxon>
    </lineage>
</organism>
<feature type="compositionally biased region" description="Polar residues" evidence="1">
    <location>
        <begin position="213"/>
        <end position="234"/>
    </location>
</feature>
<dbReference type="Proteomes" id="UP000800235">
    <property type="component" value="Unassembled WGS sequence"/>
</dbReference>
<proteinExistence type="predicted"/>